<feature type="signal peptide" evidence="7">
    <location>
        <begin position="1"/>
        <end position="32"/>
    </location>
</feature>
<feature type="region of interest" description="Disordered" evidence="6">
    <location>
        <begin position="37"/>
        <end position="57"/>
    </location>
</feature>
<dbReference type="PROSITE" id="PS51820">
    <property type="entry name" value="PA14"/>
    <property type="match status" value="1"/>
</dbReference>
<protein>
    <submittedName>
        <fullName evidence="9">DUF4215 domain-containing protein</fullName>
    </submittedName>
</protein>
<sequence length="580" mass="61177">MRTPPAHRNSPHLSRMASLVFASLFLALAACGGDGGSAKPDAGVVTDPDSGTPDGGLDCGDRQLQTGEQCDDGNTRSGDGCTSACTKEPGWSCDTPGQACTKAEGCGNGRVEEPEACDDRNNIANDGCSADCSTVERGWNCPQSGGRCHAAACGDRIIAGEEECEDGNTANNDGCSSVCRLEPGWKCPPGEPCARTTCGDGKPEGTEQCDDGNSDTGDGCSPLCTREPKCANGRCEEVCGDGVMLPNSTREQCDDGNTRSGDGCSSACELEEGFVCVVIKDEPPQTVSIPVVYRDFRGYDLPAVNGVPRGHIDFENKNAGHETGIVAASLGADGKPVYAKTGVSSANTNGATAFNQWYRDVKDVNKTVVGTLDLTRQTNGSYVFDNQAFFPLDGKGWVAMGTAYESPRNNGHNFSFTSEARYWFEYKGTEVLTFRGDDDVWVFINKKLALDLGGVHGALDGTITLSQKATELGLQPNGIYEVLVLQAERHTTASSYRLTLNNFETQRSVCEATCGDGEPDRGEECDDGINDGGYGQCARGCVWGPRCGDGVPNPEHGEECDDGNGLNGDGCNNSCRVEIG</sequence>
<evidence type="ECO:0000256" key="2">
    <source>
        <dbReference type="ARBA" id="ARBA00022729"/>
    </source>
</evidence>
<reference evidence="9 10" key="1">
    <citation type="submission" date="2020-04" db="EMBL/GenBank/DDBJ databases">
        <title>Draft genome of Pyxidicoccus fallax type strain.</title>
        <authorList>
            <person name="Whitworth D.E."/>
        </authorList>
    </citation>
    <scope>NUCLEOTIDE SEQUENCE [LARGE SCALE GENOMIC DNA]</scope>
    <source>
        <strain evidence="9 10">DSM 14698</strain>
    </source>
</reference>
<dbReference type="Proteomes" id="UP000518300">
    <property type="component" value="Unassembled WGS sequence"/>
</dbReference>
<dbReference type="SMART" id="SM00758">
    <property type="entry name" value="PA14"/>
    <property type="match status" value="1"/>
</dbReference>
<dbReference type="InterPro" id="IPR011936">
    <property type="entry name" value="Myxo_disulph_rpt"/>
</dbReference>
<proteinExistence type="inferred from homology"/>
<keyword evidence="3" id="KW-0677">Repeat</keyword>
<dbReference type="InterPro" id="IPR011658">
    <property type="entry name" value="PA14_dom"/>
</dbReference>
<evidence type="ECO:0000256" key="7">
    <source>
        <dbReference type="SAM" id="SignalP"/>
    </source>
</evidence>
<evidence type="ECO:0000313" key="10">
    <source>
        <dbReference type="Proteomes" id="UP000518300"/>
    </source>
</evidence>
<dbReference type="NCBIfam" id="TIGR02148">
    <property type="entry name" value="Fibro_Slime"/>
    <property type="match status" value="1"/>
</dbReference>
<comment type="similarity">
    <text evidence="1">Belongs to the prespore-cell-inducing factor family.</text>
</comment>
<dbReference type="PROSITE" id="PS51257">
    <property type="entry name" value="PROKAR_LIPOPROTEIN"/>
    <property type="match status" value="1"/>
</dbReference>
<keyword evidence="10" id="KW-1185">Reference proteome</keyword>
<dbReference type="GO" id="GO:0005576">
    <property type="term" value="C:extracellular region"/>
    <property type="evidence" value="ECO:0007669"/>
    <property type="project" value="TreeGrafter"/>
</dbReference>
<dbReference type="AlphaFoldDB" id="A0A848LWK7"/>
<evidence type="ECO:0000259" key="8">
    <source>
        <dbReference type="PROSITE" id="PS51820"/>
    </source>
</evidence>
<dbReference type="NCBIfam" id="TIGR02232">
    <property type="entry name" value="myxo_disulf_rpt"/>
    <property type="match status" value="6"/>
</dbReference>
<evidence type="ECO:0000313" key="9">
    <source>
        <dbReference type="EMBL" id="NMO22405.1"/>
    </source>
</evidence>
<evidence type="ECO:0000256" key="1">
    <source>
        <dbReference type="ARBA" id="ARBA00008709"/>
    </source>
</evidence>
<evidence type="ECO:0000256" key="6">
    <source>
        <dbReference type="SAM" id="MobiDB-lite"/>
    </source>
</evidence>
<dbReference type="Pfam" id="PF13948">
    <property type="entry name" value="DUF4215"/>
    <property type="match status" value="4"/>
</dbReference>
<organism evidence="9 10">
    <name type="scientific">Pyxidicoccus fallax</name>
    <dbReference type="NCBI Taxonomy" id="394095"/>
    <lineage>
        <taxon>Bacteria</taxon>
        <taxon>Pseudomonadati</taxon>
        <taxon>Myxococcota</taxon>
        <taxon>Myxococcia</taxon>
        <taxon>Myxococcales</taxon>
        <taxon>Cystobacterineae</taxon>
        <taxon>Myxococcaceae</taxon>
        <taxon>Pyxidicoccus</taxon>
    </lineage>
</organism>
<dbReference type="InterPro" id="IPR037524">
    <property type="entry name" value="PA14/GLEYA"/>
</dbReference>
<feature type="chain" id="PRO_5032799744" evidence="7">
    <location>
        <begin position="33"/>
        <end position="580"/>
    </location>
</feature>
<dbReference type="InterPro" id="IPR051154">
    <property type="entry name" value="Prespore-cell_inducing_factor"/>
</dbReference>
<evidence type="ECO:0000256" key="5">
    <source>
        <dbReference type="ARBA" id="ARBA00023180"/>
    </source>
</evidence>
<dbReference type="PANTHER" id="PTHR31137">
    <property type="entry name" value="PROTEIN PSIB-RELATED-RELATED"/>
    <property type="match status" value="1"/>
</dbReference>
<name>A0A848LWK7_9BACT</name>
<evidence type="ECO:0000256" key="4">
    <source>
        <dbReference type="ARBA" id="ARBA00023157"/>
    </source>
</evidence>
<dbReference type="Pfam" id="PF07691">
    <property type="entry name" value="PA14"/>
    <property type="match status" value="1"/>
</dbReference>
<feature type="domain" description="PA14" evidence="8">
    <location>
        <begin position="348"/>
        <end position="513"/>
    </location>
</feature>
<dbReference type="InterPro" id="IPR011874">
    <property type="entry name" value="Fibro_Slime"/>
</dbReference>
<dbReference type="EMBL" id="JABBJJ010000419">
    <property type="protein sequence ID" value="NMO22405.1"/>
    <property type="molecule type" value="Genomic_DNA"/>
</dbReference>
<evidence type="ECO:0000256" key="3">
    <source>
        <dbReference type="ARBA" id="ARBA00022737"/>
    </source>
</evidence>
<comment type="caution">
    <text evidence="9">The sequence shown here is derived from an EMBL/GenBank/DDBJ whole genome shotgun (WGS) entry which is preliminary data.</text>
</comment>
<keyword evidence="5" id="KW-0325">Glycoprotein</keyword>
<gene>
    <name evidence="9" type="ORF">HG543_47255</name>
</gene>
<keyword evidence="2 7" id="KW-0732">Signal</keyword>
<keyword evidence="4" id="KW-1015">Disulfide bond</keyword>
<accession>A0A848LWK7</accession>
<dbReference type="RefSeq" id="WP_169351550.1">
    <property type="nucleotide sequence ID" value="NZ_JABBJJ010000419.1"/>
</dbReference>